<evidence type="ECO:0000313" key="3">
    <source>
        <dbReference type="EMBL" id="RIL42090.1"/>
    </source>
</evidence>
<dbReference type="RefSeq" id="WP_107527305.1">
    <property type="nucleotide sequence ID" value="NZ_JAIBNU010000001.1"/>
</dbReference>
<feature type="domain" description="Competence protein CoiA-like N-terminal" evidence="2">
    <location>
        <begin position="18"/>
        <end position="50"/>
    </location>
</feature>
<feature type="domain" description="Competence protein CoiA nuclease-like" evidence="1">
    <location>
        <begin position="58"/>
        <end position="200"/>
    </location>
</feature>
<dbReference type="Pfam" id="PF25164">
    <property type="entry name" value="CoiA_N"/>
    <property type="match status" value="1"/>
</dbReference>
<dbReference type="InterPro" id="IPR010330">
    <property type="entry name" value="CoiA_nuc"/>
</dbReference>
<dbReference type="AlphaFoldDB" id="A0A2T4SV94"/>
<evidence type="ECO:0000259" key="1">
    <source>
        <dbReference type="Pfam" id="PF06054"/>
    </source>
</evidence>
<dbReference type="EMBL" id="QXRZ01000006">
    <property type="protein sequence ID" value="RIL42090.1"/>
    <property type="molecule type" value="Genomic_DNA"/>
</dbReference>
<dbReference type="Proteomes" id="UP000283576">
    <property type="component" value="Unassembled WGS sequence"/>
</dbReference>
<proteinExistence type="predicted"/>
<comment type="caution">
    <text evidence="3">The sequence shown here is derived from an EMBL/GenBank/DDBJ whole genome shotgun (WGS) entry which is preliminary data.</text>
</comment>
<accession>A0A2T4SV94</accession>
<protein>
    <submittedName>
        <fullName evidence="3">Competence protein</fullName>
    </submittedName>
</protein>
<evidence type="ECO:0000259" key="2">
    <source>
        <dbReference type="Pfam" id="PF25164"/>
    </source>
</evidence>
<reference evidence="3 4" key="1">
    <citation type="journal article" date="2016" name="Front. Microbiol.">
        <title>Comprehensive Phylogenetic Analysis of Bovine Non-aureus Staphylococci Species Based on Whole-Genome Sequencing.</title>
        <authorList>
            <person name="Naushad S."/>
            <person name="Barkema H.W."/>
            <person name="Luby C."/>
            <person name="Condas L.A."/>
            <person name="Nobrega D.B."/>
            <person name="Carson D.A."/>
            <person name="De Buck J."/>
        </authorList>
    </citation>
    <scope>NUCLEOTIDE SEQUENCE [LARGE SCALE GENOMIC DNA]</scope>
    <source>
        <strain evidence="3 4">SNUC 1388</strain>
    </source>
</reference>
<evidence type="ECO:0000313" key="4">
    <source>
        <dbReference type="Proteomes" id="UP000283576"/>
    </source>
</evidence>
<dbReference type="Pfam" id="PF06054">
    <property type="entry name" value="CoiA_nuc"/>
    <property type="match status" value="1"/>
</dbReference>
<gene>
    <name evidence="3" type="ORF">BUZ01_09945</name>
</gene>
<dbReference type="InterPro" id="IPR057253">
    <property type="entry name" value="CoiA-like_N"/>
</dbReference>
<organism evidence="3 4">
    <name type="scientific">Staphylococcus gallinarum</name>
    <dbReference type="NCBI Taxonomy" id="1293"/>
    <lineage>
        <taxon>Bacteria</taxon>
        <taxon>Bacillati</taxon>
        <taxon>Bacillota</taxon>
        <taxon>Bacilli</taxon>
        <taxon>Bacillales</taxon>
        <taxon>Staphylococcaceae</taxon>
        <taxon>Staphylococcus</taxon>
    </lineage>
</organism>
<sequence>MIYAVDQLHQLIDARMANRQFNYWCPHCSRKVYLRDGTKKIAHFAHYKQADAYCNKGEGAEHYLLKYKLAEYYKVHGYGVSIEPYIKSALQYPDIVVEQRYAIEIQFSQINCDFVLKRTNGLTLNNLNVVWIIKNPNYNKRKYLLFLTRFQRAFINPRNRTLFAWDWVNQKLLLYYNIQFLGGKSFRAQCKVVSPVEIILTNQISEDIKLYKLSYSKVKQYINQCRHRHSVLEPTLSVIYNLRLQINDVCNCFGLIFKEQLFIQSHPVYWQLQLYYLFYTGTYTLDSFKELLKFNTFYLNDMNQTEIVQSIVNQFKLYYRIFNCNNVQKNR</sequence>
<name>A0A2T4SV94_STAGA</name>